<feature type="region of interest" description="Disordered" evidence="1">
    <location>
        <begin position="100"/>
        <end position="122"/>
    </location>
</feature>
<evidence type="ECO:0000313" key="3">
    <source>
        <dbReference type="Proteomes" id="UP000077266"/>
    </source>
</evidence>
<evidence type="ECO:0000313" key="2">
    <source>
        <dbReference type="EMBL" id="KZV89769.1"/>
    </source>
</evidence>
<name>A0A166A9D9_EXIGL</name>
<organism evidence="2 3">
    <name type="scientific">Exidia glandulosa HHB12029</name>
    <dbReference type="NCBI Taxonomy" id="1314781"/>
    <lineage>
        <taxon>Eukaryota</taxon>
        <taxon>Fungi</taxon>
        <taxon>Dikarya</taxon>
        <taxon>Basidiomycota</taxon>
        <taxon>Agaricomycotina</taxon>
        <taxon>Agaricomycetes</taxon>
        <taxon>Auriculariales</taxon>
        <taxon>Exidiaceae</taxon>
        <taxon>Exidia</taxon>
    </lineage>
</organism>
<dbReference type="AlphaFoldDB" id="A0A166A9D9"/>
<evidence type="ECO:0000256" key="1">
    <source>
        <dbReference type="SAM" id="MobiDB-lite"/>
    </source>
</evidence>
<dbReference type="Proteomes" id="UP000077266">
    <property type="component" value="Unassembled WGS sequence"/>
</dbReference>
<accession>A0A166A9D9</accession>
<feature type="compositionally biased region" description="Polar residues" evidence="1">
    <location>
        <begin position="272"/>
        <end position="288"/>
    </location>
</feature>
<proteinExistence type="predicted"/>
<feature type="region of interest" description="Disordered" evidence="1">
    <location>
        <begin position="268"/>
        <end position="291"/>
    </location>
</feature>
<dbReference type="InParanoid" id="A0A166A9D9"/>
<feature type="region of interest" description="Disordered" evidence="1">
    <location>
        <begin position="313"/>
        <end position="345"/>
    </location>
</feature>
<gene>
    <name evidence="2" type="ORF">EXIGLDRAFT_138531</name>
</gene>
<protein>
    <submittedName>
        <fullName evidence="2">Uncharacterized protein</fullName>
    </submittedName>
</protein>
<keyword evidence="3" id="KW-1185">Reference proteome</keyword>
<reference evidence="2 3" key="1">
    <citation type="journal article" date="2016" name="Mol. Biol. Evol.">
        <title>Comparative Genomics of Early-Diverging Mushroom-Forming Fungi Provides Insights into the Origins of Lignocellulose Decay Capabilities.</title>
        <authorList>
            <person name="Nagy L.G."/>
            <person name="Riley R."/>
            <person name="Tritt A."/>
            <person name="Adam C."/>
            <person name="Daum C."/>
            <person name="Floudas D."/>
            <person name="Sun H."/>
            <person name="Yadav J.S."/>
            <person name="Pangilinan J."/>
            <person name="Larsson K.H."/>
            <person name="Matsuura K."/>
            <person name="Barry K."/>
            <person name="Labutti K."/>
            <person name="Kuo R."/>
            <person name="Ohm R.A."/>
            <person name="Bhattacharya S.S."/>
            <person name="Shirouzu T."/>
            <person name="Yoshinaga Y."/>
            <person name="Martin F.M."/>
            <person name="Grigoriev I.V."/>
            <person name="Hibbett D.S."/>
        </authorList>
    </citation>
    <scope>NUCLEOTIDE SEQUENCE [LARGE SCALE GENOMIC DNA]</scope>
    <source>
        <strain evidence="2 3">HHB12029</strain>
    </source>
</reference>
<sequence length="345" mass="38352">MREGMEYARGLRGGRNSLAHGRAWRMRRAEQCQRPRVAEADVLNPQQLSRWRRRLQEERTVPGPEPLLACRSLAASVIRNCKKGSSSAIFRVTPKAKTRYVGPSSTCSRRSSTTTSASSCPSSCDGDIIGSGNYRAAPRARHSWRRPVELPRAPALPLDWRRLKVAEVWKRFARPSTSLKATSSDSSSSSTSATRASDDFWRTSDITATVSAAQGARRMKSLLGNAPCPFPSRRRRIRIRATQGRYGDRQRRARGVLYREFDRNAHGAFPSRTKSLGRATSRNAQHGSGSEIRTYCAPLTPLESRAHAESVKIVSSPSPARTHLPRSRLPQSRQIRAAGDLYSVT</sequence>
<dbReference type="EMBL" id="KV426064">
    <property type="protein sequence ID" value="KZV89769.1"/>
    <property type="molecule type" value="Genomic_DNA"/>
</dbReference>
<feature type="compositionally biased region" description="Low complexity" evidence="1">
    <location>
        <begin position="103"/>
        <end position="122"/>
    </location>
</feature>